<dbReference type="SUPFAM" id="SSF110296">
    <property type="entry name" value="Oligoxyloglucan reducing end-specific cellobiohydrolase"/>
    <property type="match status" value="1"/>
</dbReference>
<evidence type="ECO:0000313" key="4">
    <source>
        <dbReference type="Proteomes" id="UP000326570"/>
    </source>
</evidence>
<feature type="domain" description="Secretion system C-terminal sorting" evidence="2">
    <location>
        <begin position="355"/>
        <end position="425"/>
    </location>
</feature>
<dbReference type="EMBL" id="VTWT01000003">
    <property type="protein sequence ID" value="KAA9340083.1"/>
    <property type="molecule type" value="Genomic_DNA"/>
</dbReference>
<sequence>MKKYFLLAAVLFRYLPAQAQWVSQPLPAPPGSYLIQALHNITAINEKAVWVSAGKYAFRTTDSGNSWQNVTPVINDPQFRISQINSIYAAGADTAYLLAENYWTHHFLNRVYKTTDGGKIWSWLPEAYPTQITYASSRACLLYFFDKFNGVTLASRESATGYFEIYTTGDGGNTWQKVTPRQFPAPDASLDYAEPGHNFAAFGSNIWIAVKGKRILKSSDQGRSWTISHTGFAGYETVSALAFKDSHNGLACSGNSLKKTFNGGQTWVDVPYTGSLHSEMLKVLSGSNGVYVSAGRKGSSYSTDNGLTWLPIDSLNANQDIAFVNNKIGYSVNDGFVSRYQGDALNTGTPPSFGLYPNPNAGTVYLTLENAQPAAIEVFNLAGRSIFYAQTNAATSLEVDLTRQPKGIYVVRITSSSQTKLRKLILQ</sequence>
<keyword evidence="4" id="KW-1185">Reference proteome</keyword>
<comment type="caution">
    <text evidence="3">The sequence shown here is derived from an EMBL/GenBank/DDBJ whole genome shotgun (WGS) entry which is preliminary data.</text>
</comment>
<feature type="signal peptide" evidence="1">
    <location>
        <begin position="1"/>
        <end position="19"/>
    </location>
</feature>
<dbReference type="InterPro" id="IPR015943">
    <property type="entry name" value="WD40/YVTN_repeat-like_dom_sf"/>
</dbReference>
<protein>
    <submittedName>
        <fullName evidence="3">T9SS type A sorting domain-containing protein</fullName>
    </submittedName>
</protein>
<evidence type="ECO:0000313" key="3">
    <source>
        <dbReference type="EMBL" id="KAA9340083.1"/>
    </source>
</evidence>
<dbReference type="Gene3D" id="2.130.10.10">
    <property type="entry name" value="YVTN repeat-like/Quinoprotein amine dehydrogenase"/>
    <property type="match status" value="2"/>
</dbReference>
<gene>
    <name evidence="3" type="ORF">F0P94_06960</name>
</gene>
<dbReference type="CDD" id="cd15482">
    <property type="entry name" value="Sialidase_non-viral"/>
    <property type="match status" value="1"/>
</dbReference>
<dbReference type="NCBIfam" id="TIGR04183">
    <property type="entry name" value="Por_Secre_tail"/>
    <property type="match status" value="1"/>
</dbReference>
<reference evidence="3 4" key="1">
    <citation type="submission" date="2019-09" db="EMBL/GenBank/DDBJ databases">
        <title>Genome sequence of Adhaeribacter sp. M2.</title>
        <authorList>
            <person name="Srinivasan S."/>
        </authorList>
    </citation>
    <scope>NUCLEOTIDE SEQUENCE [LARGE SCALE GENOMIC DNA]</scope>
    <source>
        <strain evidence="3 4">M2</strain>
    </source>
</reference>
<dbReference type="Proteomes" id="UP000326570">
    <property type="component" value="Unassembled WGS sequence"/>
</dbReference>
<organism evidence="3 4">
    <name type="scientific">Adhaeribacter soli</name>
    <dbReference type="NCBI Taxonomy" id="2607655"/>
    <lineage>
        <taxon>Bacteria</taxon>
        <taxon>Pseudomonadati</taxon>
        <taxon>Bacteroidota</taxon>
        <taxon>Cytophagia</taxon>
        <taxon>Cytophagales</taxon>
        <taxon>Hymenobacteraceae</taxon>
        <taxon>Adhaeribacter</taxon>
    </lineage>
</organism>
<proteinExistence type="predicted"/>
<evidence type="ECO:0000256" key="1">
    <source>
        <dbReference type="SAM" id="SignalP"/>
    </source>
</evidence>
<keyword evidence="1" id="KW-0732">Signal</keyword>
<evidence type="ECO:0000259" key="2">
    <source>
        <dbReference type="Pfam" id="PF18962"/>
    </source>
</evidence>
<feature type="chain" id="PRO_5025042161" evidence="1">
    <location>
        <begin position="20"/>
        <end position="427"/>
    </location>
</feature>
<dbReference type="Pfam" id="PF18962">
    <property type="entry name" value="Por_Secre_tail"/>
    <property type="match status" value="1"/>
</dbReference>
<dbReference type="InterPro" id="IPR026444">
    <property type="entry name" value="Secre_tail"/>
</dbReference>
<dbReference type="AlphaFoldDB" id="A0A5N1J665"/>
<name>A0A5N1J665_9BACT</name>
<accession>A0A5N1J665</accession>
<dbReference type="RefSeq" id="WP_150903155.1">
    <property type="nucleotide sequence ID" value="NZ_VTWT01000003.1"/>
</dbReference>